<evidence type="ECO:0000256" key="1">
    <source>
        <dbReference type="SAM" id="Phobius"/>
    </source>
</evidence>
<dbReference type="AlphaFoldDB" id="A0A0N5ATK4"/>
<evidence type="ECO:0000313" key="2">
    <source>
        <dbReference type="Proteomes" id="UP000046393"/>
    </source>
</evidence>
<feature type="transmembrane region" description="Helical" evidence="1">
    <location>
        <begin position="20"/>
        <end position="38"/>
    </location>
</feature>
<keyword evidence="1" id="KW-1133">Transmembrane helix</keyword>
<protein>
    <submittedName>
        <fullName evidence="3">Transposase</fullName>
    </submittedName>
</protein>
<keyword evidence="1" id="KW-0812">Transmembrane</keyword>
<evidence type="ECO:0000313" key="3">
    <source>
        <dbReference type="WBParaSite" id="SMUV_0000816401-mRNA-1"/>
    </source>
</evidence>
<keyword evidence="1" id="KW-0472">Membrane</keyword>
<reference evidence="3" key="1">
    <citation type="submission" date="2017-02" db="UniProtKB">
        <authorList>
            <consortium name="WormBaseParasite"/>
        </authorList>
    </citation>
    <scope>IDENTIFICATION</scope>
</reference>
<organism evidence="2 3">
    <name type="scientific">Syphacia muris</name>
    <dbReference type="NCBI Taxonomy" id="451379"/>
    <lineage>
        <taxon>Eukaryota</taxon>
        <taxon>Metazoa</taxon>
        <taxon>Ecdysozoa</taxon>
        <taxon>Nematoda</taxon>
        <taxon>Chromadorea</taxon>
        <taxon>Rhabditida</taxon>
        <taxon>Spirurina</taxon>
        <taxon>Oxyuridomorpha</taxon>
        <taxon>Oxyuroidea</taxon>
        <taxon>Oxyuridae</taxon>
        <taxon>Syphacia</taxon>
    </lineage>
</organism>
<accession>A0A0N5ATK4</accession>
<name>A0A0N5ATK4_9BILA</name>
<proteinExistence type="predicted"/>
<sequence length="72" mass="8514">MASESFSDAVENLRCTIQLSLYSIIIFAYCRRCFYIYAAKNLMKTTFNIRDKLKRKLGLIHRADEAHCVEYR</sequence>
<keyword evidence="2" id="KW-1185">Reference proteome</keyword>
<dbReference type="Proteomes" id="UP000046393">
    <property type="component" value="Unplaced"/>
</dbReference>
<dbReference type="WBParaSite" id="SMUV_0000816401-mRNA-1">
    <property type="protein sequence ID" value="SMUV_0000816401-mRNA-1"/>
    <property type="gene ID" value="SMUV_0000816401"/>
</dbReference>